<evidence type="ECO:0000313" key="17">
    <source>
        <dbReference type="Proteomes" id="UP001299265"/>
    </source>
</evidence>
<comment type="induction">
    <text evidence="9">By heat shock.</text>
</comment>
<dbReference type="Gene3D" id="1.20.5.5270">
    <property type="match status" value="1"/>
</dbReference>
<dbReference type="InterPro" id="IPR027065">
    <property type="entry name" value="Lon_Prtase"/>
</dbReference>
<comment type="catalytic activity">
    <reaction evidence="9 12">
        <text>Hydrolysis of proteins in presence of ATP.</text>
        <dbReference type="EC" id="3.4.21.53"/>
    </reaction>
</comment>
<dbReference type="InterPro" id="IPR004815">
    <property type="entry name" value="Lon_bac/euk-typ"/>
</dbReference>
<dbReference type="InterPro" id="IPR054594">
    <property type="entry name" value="Lon_lid"/>
</dbReference>
<dbReference type="FunFam" id="3.40.50.300:FF:000382">
    <property type="entry name" value="Lon protease homolog 2, peroxisomal"/>
    <property type="match status" value="1"/>
</dbReference>
<keyword evidence="5 9" id="KW-0378">Hydrolase</keyword>
<comment type="similarity">
    <text evidence="9 12 13">Belongs to the peptidase S16 family.</text>
</comment>
<dbReference type="InterPro" id="IPR027417">
    <property type="entry name" value="P-loop_NTPase"/>
</dbReference>
<dbReference type="InterPro" id="IPR003111">
    <property type="entry name" value="Lon_prtase_N"/>
</dbReference>
<dbReference type="Gene3D" id="3.30.230.10">
    <property type="match status" value="1"/>
</dbReference>
<keyword evidence="6 9" id="KW-0720">Serine protease</keyword>
<dbReference type="GO" id="GO:0006515">
    <property type="term" value="P:protein quality control for misfolded or incompletely synthesized proteins"/>
    <property type="evidence" value="ECO:0007669"/>
    <property type="project" value="UniProtKB-UniRule"/>
</dbReference>
<dbReference type="Gene3D" id="1.20.58.1480">
    <property type="match status" value="1"/>
</dbReference>
<dbReference type="EC" id="3.4.21.53" evidence="9"/>
<dbReference type="InterPro" id="IPR014721">
    <property type="entry name" value="Ribsml_uS5_D2-typ_fold_subgr"/>
</dbReference>
<dbReference type="GO" id="GO:0004176">
    <property type="term" value="F:ATP-dependent peptidase activity"/>
    <property type="evidence" value="ECO:0007669"/>
    <property type="project" value="UniProtKB-UniRule"/>
</dbReference>
<dbReference type="PIRSF" id="PIRSF001174">
    <property type="entry name" value="Lon_proteas"/>
    <property type="match status" value="1"/>
</dbReference>
<dbReference type="Gene3D" id="3.40.50.300">
    <property type="entry name" value="P-loop containing nucleotide triphosphate hydrolases"/>
    <property type="match status" value="1"/>
</dbReference>
<keyword evidence="2 9" id="KW-0963">Cytoplasm</keyword>
<dbReference type="PANTHER" id="PTHR10046">
    <property type="entry name" value="ATP DEPENDENT LON PROTEASE FAMILY MEMBER"/>
    <property type="match status" value="1"/>
</dbReference>
<dbReference type="SMART" id="SM00382">
    <property type="entry name" value="AAA"/>
    <property type="match status" value="1"/>
</dbReference>
<keyword evidence="7 9" id="KW-0067">ATP-binding</keyword>
<dbReference type="Gene3D" id="2.30.130.40">
    <property type="entry name" value="LON domain-like"/>
    <property type="match status" value="1"/>
</dbReference>
<dbReference type="SMART" id="SM00464">
    <property type="entry name" value="LON"/>
    <property type="match status" value="1"/>
</dbReference>
<keyword evidence="3 9" id="KW-0645">Protease</keyword>
<protein>
    <recommendedName>
        <fullName evidence="9">Lon protease</fullName>
        <ecNumber evidence="9">3.4.21.53</ecNumber>
    </recommendedName>
    <alternativeName>
        <fullName evidence="9">ATP-dependent protease La</fullName>
    </alternativeName>
</protein>
<feature type="binding site" evidence="9 11">
    <location>
        <begin position="350"/>
        <end position="357"/>
    </location>
    <ligand>
        <name>ATP</name>
        <dbReference type="ChEBI" id="CHEBI:30616"/>
    </ligand>
</feature>
<evidence type="ECO:0000256" key="3">
    <source>
        <dbReference type="ARBA" id="ARBA00022670"/>
    </source>
</evidence>
<evidence type="ECO:0000313" key="16">
    <source>
        <dbReference type="EMBL" id="MCD2493089.1"/>
    </source>
</evidence>
<dbReference type="InterPro" id="IPR003593">
    <property type="entry name" value="AAA+_ATPase"/>
</dbReference>
<evidence type="ECO:0000256" key="12">
    <source>
        <dbReference type="PROSITE-ProRule" id="PRU01122"/>
    </source>
</evidence>
<organism evidence="16 17">
    <name type="scientific">Lientehia hominis</name>
    <dbReference type="NCBI Taxonomy" id="2897778"/>
    <lineage>
        <taxon>Bacteria</taxon>
        <taxon>Bacillati</taxon>
        <taxon>Bacillota</taxon>
        <taxon>Clostridia</taxon>
        <taxon>Lachnospirales</taxon>
        <taxon>Lachnospiraceae</taxon>
        <taxon>Lientehia</taxon>
    </lineage>
</organism>
<keyword evidence="8 9" id="KW-0346">Stress response</keyword>
<evidence type="ECO:0000256" key="10">
    <source>
        <dbReference type="PIRSR" id="PIRSR001174-1"/>
    </source>
</evidence>
<evidence type="ECO:0000259" key="15">
    <source>
        <dbReference type="PROSITE" id="PS51787"/>
    </source>
</evidence>
<dbReference type="InterPro" id="IPR008269">
    <property type="entry name" value="Lon_proteolytic"/>
</dbReference>
<evidence type="ECO:0000256" key="4">
    <source>
        <dbReference type="ARBA" id="ARBA00022741"/>
    </source>
</evidence>
<dbReference type="GO" id="GO:0034605">
    <property type="term" value="P:cellular response to heat"/>
    <property type="evidence" value="ECO:0007669"/>
    <property type="project" value="UniProtKB-UniRule"/>
</dbReference>
<evidence type="ECO:0000256" key="9">
    <source>
        <dbReference type="HAMAP-Rule" id="MF_01973"/>
    </source>
</evidence>
<dbReference type="Gene3D" id="1.10.8.60">
    <property type="match status" value="1"/>
</dbReference>
<dbReference type="GO" id="GO:0005737">
    <property type="term" value="C:cytoplasm"/>
    <property type="evidence" value="ECO:0007669"/>
    <property type="project" value="UniProtKB-SubCell"/>
</dbReference>
<comment type="function">
    <text evidence="9">ATP-dependent serine protease that mediates the selective degradation of mutant and abnormal proteins as well as certain short-lived regulatory proteins. Required for cellular homeostasis and for survival from DNA damage and developmental changes induced by stress. Degrades polypeptides processively to yield small peptide fragments that are 5 to 10 amino acids long. Binds to DNA in a double-stranded, site-specific manner.</text>
</comment>
<dbReference type="HAMAP" id="MF_01973">
    <property type="entry name" value="lon_bact"/>
    <property type="match status" value="1"/>
</dbReference>
<dbReference type="InterPro" id="IPR020568">
    <property type="entry name" value="Ribosomal_Su5_D2-typ_SF"/>
</dbReference>
<dbReference type="GO" id="GO:0043565">
    <property type="term" value="F:sequence-specific DNA binding"/>
    <property type="evidence" value="ECO:0007669"/>
    <property type="project" value="UniProtKB-UniRule"/>
</dbReference>
<feature type="active site" evidence="9 10">
    <location>
        <position position="716"/>
    </location>
</feature>
<evidence type="ECO:0000259" key="14">
    <source>
        <dbReference type="PROSITE" id="PS51786"/>
    </source>
</evidence>
<feature type="active site" evidence="9 10">
    <location>
        <position position="673"/>
    </location>
</feature>
<dbReference type="PRINTS" id="PR00830">
    <property type="entry name" value="ENDOLAPTASE"/>
</dbReference>
<proteinExistence type="evidence at transcript level"/>
<comment type="subunit">
    <text evidence="9">Homohexamer. Organized in a ring with a central cavity.</text>
</comment>
<dbReference type="SUPFAM" id="SSF54211">
    <property type="entry name" value="Ribosomal protein S5 domain 2-like"/>
    <property type="match status" value="1"/>
</dbReference>
<dbReference type="AlphaFoldDB" id="A0AAP2WAF0"/>
<evidence type="ECO:0000256" key="6">
    <source>
        <dbReference type="ARBA" id="ARBA00022825"/>
    </source>
</evidence>
<dbReference type="Pfam" id="PF05362">
    <property type="entry name" value="Lon_C"/>
    <property type="match status" value="1"/>
</dbReference>
<dbReference type="CDD" id="cd19500">
    <property type="entry name" value="RecA-like_Lon"/>
    <property type="match status" value="1"/>
</dbReference>
<dbReference type="GO" id="GO:0005524">
    <property type="term" value="F:ATP binding"/>
    <property type="evidence" value="ECO:0007669"/>
    <property type="project" value="UniProtKB-UniRule"/>
</dbReference>
<dbReference type="Proteomes" id="UP001299265">
    <property type="component" value="Unassembled WGS sequence"/>
</dbReference>
<keyword evidence="17" id="KW-1185">Reference proteome</keyword>
<dbReference type="InterPro" id="IPR008268">
    <property type="entry name" value="Peptidase_S16_AS"/>
</dbReference>
<evidence type="ECO:0000256" key="7">
    <source>
        <dbReference type="ARBA" id="ARBA00022840"/>
    </source>
</evidence>
<evidence type="ECO:0000256" key="1">
    <source>
        <dbReference type="ARBA" id="ARBA00004496"/>
    </source>
</evidence>
<dbReference type="SUPFAM" id="SSF52540">
    <property type="entry name" value="P-loop containing nucleoside triphosphate hydrolases"/>
    <property type="match status" value="1"/>
</dbReference>
<dbReference type="Pfam" id="PF22667">
    <property type="entry name" value="Lon_lid"/>
    <property type="match status" value="1"/>
</dbReference>
<dbReference type="Pfam" id="PF00004">
    <property type="entry name" value="AAA"/>
    <property type="match status" value="1"/>
</dbReference>
<dbReference type="InterPro" id="IPR027543">
    <property type="entry name" value="Lon_bac"/>
</dbReference>
<dbReference type="GO" id="GO:0016887">
    <property type="term" value="F:ATP hydrolysis activity"/>
    <property type="evidence" value="ECO:0007669"/>
    <property type="project" value="UniProtKB-UniRule"/>
</dbReference>
<name>A0AAP2WAF0_9FIRM</name>
<dbReference type="PROSITE" id="PS51786">
    <property type="entry name" value="LON_PROTEOLYTIC"/>
    <property type="match status" value="1"/>
</dbReference>
<comment type="caution">
    <text evidence="16">The sequence shown here is derived from an EMBL/GenBank/DDBJ whole genome shotgun (WGS) entry which is preliminary data.</text>
</comment>
<dbReference type="InterPro" id="IPR046336">
    <property type="entry name" value="Lon_prtase_N_sf"/>
</dbReference>
<accession>A0AAP2WAF0</accession>
<evidence type="ECO:0000256" key="2">
    <source>
        <dbReference type="ARBA" id="ARBA00022490"/>
    </source>
</evidence>
<dbReference type="EMBL" id="JAJNOR010000006">
    <property type="protein sequence ID" value="MCD2493089.1"/>
    <property type="molecule type" value="Genomic_DNA"/>
</dbReference>
<dbReference type="NCBIfam" id="TIGR00763">
    <property type="entry name" value="lon"/>
    <property type="match status" value="1"/>
</dbReference>
<dbReference type="GO" id="GO:0004252">
    <property type="term" value="F:serine-type endopeptidase activity"/>
    <property type="evidence" value="ECO:0007669"/>
    <property type="project" value="UniProtKB-UniRule"/>
</dbReference>
<dbReference type="Pfam" id="PF02190">
    <property type="entry name" value="LON_substr_bdg"/>
    <property type="match status" value="1"/>
</dbReference>
<comment type="subcellular location">
    <subcellularLocation>
        <location evidence="1 9">Cytoplasm</location>
    </subcellularLocation>
</comment>
<dbReference type="InterPro" id="IPR015947">
    <property type="entry name" value="PUA-like_sf"/>
</dbReference>
<dbReference type="SUPFAM" id="SSF88697">
    <property type="entry name" value="PUA domain-like"/>
    <property type="match status" value="1"/>
</dbReference>
<dbReference type="RefSeq" id="WP_231062956.1">
    <property type="nucleotide sequence ID" value="NZ_JAJNOR010000006.1"/>
</dbReference>
<dbReference type="InterPro" id="IPR003959">
    <property type="entry name" value="ATPase_AAA_core"/>
</dbReference>
<sequence>MTIPAIALRGLCVLPKMVVHFDVSRRKSILALEKAMVGDQKIFLVAQKSVQDEDPGKEELYSIGTIGTIKQILKLPGGMVRVLVEGLERAQLNALEAEEGYLEADVEVCPPEPFLEADDVTKEAMCRILKEHVERYAAVNPALSKDVAGMLLESRTLEELLDEISINIPFSMENKQQLIETTSLPERYVLVEQILGTEVEISRIKQEFQEKVKERIDKNQKEYILREQMKLIKEELGEDTIQADAEQFGKQLEKLKAGKEVKERISKEISRYKTMPMGSQEAYVSRNYIETLLELPWSRMSRDNKDLARAEKILEEDHYGLEKVKERVMEFLAVRSLTGKGDSPIICLVGPPGTGKTSIARSVARALGKKYVRICLGGIRDEAEIRGHRRTYVGAMPGRVAAALKQAGTSNPLMLLDEVDKVGSDYKGDPASALLEILDSAQNDTFRDHYIEIPLDLSNVLFIATANTTQTIPRPLLDRMEIIEVSSYTENEKYHIADKYLVVKQMKKNGLTADQFSVSAKAVRKIIHNYTREAGVRELERKIGELCRKAAKELLDGKKKQVKITEGNLEKYLGKELVRFETANEEDAVGIVRGLAWTSVGGDTLEVEVNLMPGSGKLQLTGQMGDVMKESAEAALSYVRSVSPAYQVDSAVYEKNDIHVHIPEGAVPKDGPSAGITMATAMLSAVTNKKVKADLAMTGEITLRGRVLPIGGLKEKLLAAKMADIHTVLVPGNNKPHVQELSNEILDGMDIKFVGSMDEVLKEALV</sequence>
<gene>
    <name evidence="9 16" type="primary">lon</name>
    <name evidence="16" type="ORF">LQE92_10715</name>
</gene>
<dbReference type="PROSITE" id="PS01046">
    <property type="entry name" value="LON_SER"/>
    <property type="match status" value="1"/>
</dbReference>
<feature type="domain" description="Lon proteolytic" evidence="14">
    <location>
        <begin position="586"/>
        <end position="766"/>
    </location>
</feature>
<evidence type="ECO:0000256" key="11">
    <source>
        <dbReference type="PIRSR" id="PIRSR001174-2"/>
    </source>
</evidence>
<reference evidence="16 17" key="1">
    <citation type="submission" date="2021-11" db="EMBL/GenBank/DDBJ databases">
        <title>Lacrimispora sp. nov. NSJ-141 isolated from human feces.</title>
        <authorList>
            <person name="Abdugheni R."/>
        </authorList>
    </citation>
    <scope>NUCLEOTIDE SEQUENCE [LARGE SCALE GENOMIC DNA]</scope>
    <source>
        <strain evidence="16 17">NSJ-141</strain>
    </source>
</reference>
<evidence type="ECO:0000256" key="5">
    <source>
        <dbReference type="ARBA" id="ARBA00022801"/>
    </source>
</evidence>
<dbReference type="PROSITE" id="PS51787">
    <property type="entry name" value="LON_N"/>
    <property type="match status" value="1"/>
</dbReference>
<evidence type="ECO:0000256" key="13">
    <source>
        <dbReference type="RuleBase" id="RU000591"/>
    </source>
</evidence>
<keyword evidence="4 9" id="KW-0547">Nucleotide-binding</keyword>
<feature type="domain" description="Lon N-terminal" evidence="15">
    <location>
        <begin position="3"/>
        <end position="199"/>
    </location>
</feature>
<evidence type="ECO:0000256" key="8">
    <source>
        <dbReference type="ARBA" id="ARBA00023016"/>
    </source>
</evidence>